<proteinExistence type="predicted"/>
<dbReference type="Proteomes" id="UP000075882">
    <property type="component" value="Unassembled WGS sequence"/>
</dbReference>
<organism evidence="1">
    <name type="scientific">Anopheles coluzzii</name>
    <name type="common">African malaria mosquito</name>
    <dbReference type="NCBI Taxonomy" id="1518534"/>
    <lineage>
        <taxon>Eukaryota</taxon>
        <taxon>Metazoa</taxon>
        <taxon>Ecdysozoa</taxon>
        <taxon>Arthropoda</taxon>
        <taxon>Hexapoda</taxon>
        <taxon>Insecta</taxon>
        <taxon>Pterygota</taxon>
        <taxon>Neoptera</taxon>
        <taxon>Endopterygota</taxon>
        <taxon>Diptera</taxon>
        <taxon>Nematocera</taxon>
        <taxon>Culicoidea</taxon>
        <taxon>Culicidae</taxon>
        <taxon>Anophelinae</taxon>
        <taxon>Anopheles</taxon>
    </lineage>
</organism>
<evidence type="ECO:0000313" key="1">
    <source>
        <dbReference type="EnsemblMetazoa" id="ACOM035502-PA.1"/>
    </source>
</evidence>
<accession>A0A8W7PPS5</accession>
<protein>
    <submittedName>
        <fullName evidence="1">Uncharacterized protein</fullName>
    </submittedName>
</protein>
<reference evidence="1" key="1">
    <citation type="submission" date="2022-08" db="UniProtKB">
        <authorList>
            <consortium name="EnsemblMetazoa"/>
        </authorList>
    </citation>
    <scope>IDENTIFICATION</scope>
</reference>
<dbReference type="AlphaFoldDB" id="A0A8W7PPS5"/>
<dbReference type="EnsemblMetazoa" id="ACOM035502-RA">
    <property type="protein sequence ID" value="ACOM035502-PA.1"/>
    <property type="gene ID" value="ACOM035502"/>
</dbReference>
<name>A0A8W7PPS5_ANOCL</name>
<sequence length="78" mass="8685">MHLKATCNRCKENEKKCHIVKAPFRHAASTRPSANECSVPCLLTLCKWSRLDGDDAATRSSRCCCAVAGRWPLLLVVR</sequence>